<accession>A0A6N1CN75</accession>
<dbReference type="GO" id="GO:0050361">
    <property type="term" value="F:tryptophan 2-monooxygenase activity"/>
    <property type="evidence" value="ECO:0007669"/>
    <property type="project" value="UniProtKB-EC"/>
</dbReference>
<evidence type="ECO:0000259" key="7">
    <source>
        <dbReference type="Pfam" id="PF01593"/>
    </source>
</evidence>
<keyword evidence="9" id="KW-1185">Reference proteome</keyword>
<dbReference type="Pfam" id="PF01593">
    <property type="entry name" value="Amino_oxidase"/>
    <property type="match status" value="1"/>
</dbReference>
<evidence type="ECO:0000256" key="5">
    <source>
        <dbReference type="ARBA" id="ARBA00023070"/>
    </source>
</evidence>
<dbReference type="InterPro" id="IPR050281">
    <property type="entry name" value="Flavin_monoamine_oxidase"/>
</dbReference>
<dbReference type="AlphaFoldDB" id="A0A6N1CN75"/>
<evidence type="ECO:0000256" key="6">
    <source>
        <dbReference type="ARBA" id="ARBA00047321"/>
    </source>
</evidence>
<evidence type="ECO:0000256" key="1">
    <source>
        <dbReference type="ARBA" id="ARBA00004814"/>
    </source>
</evidence>
<dbReference type="RefSeq" id="WP_176689500.1">
    <property type="nucleotide sequence ID" value="NZ_CP048810.1"/>
</dbReference>
<dbReference type="PROSITE" id="PS51318">
    <property type="entry name" value="TAT"/>
    <property type="match status" value="1"/>
</dbReference>
<protein>
    <recommendedName>
        <fullName evidence="4">Tryptophan 2-monooxygenase</fullName>
        <ecNumber evidence="3">1.13.12.3</ecNumber>
    </recommendedName>
</protein>
<dbReference type="PANTHER" id="PTHR10742:SF410">
    <property type="entry name" value="LYSINE-SPECIFIC HISTONE DEMETHYLASE 2"/>
    <property type="match status" value="1"/>
</dbReference>
<dbReference type="Gene3D" id="1.20.1440.240">
    <property type="match status" value="1"/>
</dbReference>
<comment type="pathway">
    <text evidence="1">Plant hormone metabolism; auxin biosynthesis.</text>
</comment>
<reference evidence="8 9" key="1">
    <citation type="submission" date="2020-02" db="EMBL/GenBank/DDBJ databases">
        <authorList>
            <person name="Liang J."/>
        </authorList>
    </citation>
    <scope>NUCLEOTIDE SEQUENCE [LARGE SCALE GENOMIC DNA]</scope>
    <source>
        <strain evidence="8 9">L22-9</strain>
    </source>
</reference>
<dbReference type="KEGG" id="pbz:GN234_29605"/>
<dbReference type="PANTHER" id="PTHR10742">
    <property type="entry name" value="FLAVIN MONOAMINE OXIDASE"/>
    <property type="match status" value="1"/>
</dbReference>
<name>A0A6N1CN75_9PSED</name>
<evidence type="ECO:0000256" key="2">
    <source>
        <dbReference type="ARBA" id="ARBA00005833"/>
    </source>
</evidence>
<dbReference type="InterPro" id="IPR036188">
    <property type="entry name" value="FAD/NAD-bd_sf"/>
</dbReference>
<evidence type="ECO:0000256" key="4">
    <source>
        <dbReference type="ARBA" id="ARBA00017871"/>
    </source>
</evidence>
<dbReference type="GO" id="GO:0009851">
    <property type="term" value="P:auxin biosynthetic process"/>
    <property type="evidence" value="ECO:0007669"/>
    <property type="project" value="UniProtKB-KW"/>
</dbReference>
<dbReference type="SUPFAM" id="SSF54373">
    <property type="entry name" value="FAD-linked reductases, C-terminal domain"/>
    <property type="match status" value="1"/>
</dbReference>
<evidence type="ECO:0000256" key="3">
    <source>
        <dbReference type="ARBA" id="ARBA00012535"/>
    </source>
</evidence>
<dbReference type="InterPro" id="IPR002937">
    <property type="entry name" value="Amino_oxidase"/>
</dbReference>
<dbReference type="EC" id="1.13.12.3" evidence="3"/>
<keyword evidence="5" id="KW-0073">Auxin biosynthesis</keyword>
<evidence type="ECO:0000313" key="9">
    <source>
        <dbReference type="Proteomes" id="UP000509545"/>
    </source>
</evidence>
<dbReference type="SUPFAM" id="SSF51905">
    <property type="entry name" value="FAD/NAD(P)-binding domain"/>
    <property type="match status" value="1"/>
</dbReference>
<sequence>MAFTRRQMISRIAAVGGYSAALGALGALGLKPQAVAASFTPLQLGNSGKGKHVVVVGAGISGLVSAYELRKAGFTVTILEARERVGGRNWTLRRGTKVDFDDGISQTVEFDDGQFFNAGPARIPSHHQTILGYCRELGVELQVLVNSSRNALALPDARQPAFQLRQAVNDTRGQLSELLARTVSRKALDQDLSADDRQALLNFLKVYGDLNTDFKYKGSVRSGYTRIPGAGDQTGLTRTPLELQTLLNPKLWGALVFDEIPEFSSTMFQPVGGMDRIPFAFYEKLKDAIRFHAEVSDIQTAELGSRITYRDRQTGKTQTLSADYAIVTVPLPLLARLPSNFSTPFKQAILSAQSDQANKVAWQSPRFWETDFNIFGGLSYLDHEVKGLWYPSDRLNSDQGILVAAYNTSEAAQSFARKSLAEQFASSRQAVELLHPGHSAKLQKPVAINWSKVPFSKGPWIVNDEVGEQAYQILNQPQGRTYLASDALAHGGVGIWQNTAADSARRIVSLIGRHAERQQPGVAA</sequence>
<dbReference type="EMBL" id="CP048810">
    <property type="protein sequence ID" value="QKS85836.1"/>
    <property type="molecule type" value="Genomic_DNA"/>
</dbReference>
<proteinExistence type="inferred from homology"/>
<gene>
    <name evidence="8" type="ORF">GN234_29605</name>
</gene>
<feature type="domain" description="Amine oxidase" evidence="7">
    <location>
        <begin position="60"/>
        <end position="507"/>
    </location>
</feature>
<organism evidence="8 9">
    <name type="scientific">Pseudomonas bijieensis</name>
    <dbReference type="NCBI Taxonomy" id="2681983"/>
    <lineage>
        <taxon>Bacteria</taxon>
        <taxon>Pseudomonadati</taxon>
        <taxon>Pseudomonadota</taxon>
        <taxon>Gammaproteobacteria</taxon>
        <taxon>Pseudomonadales</taxon>
        <taxon>Pseudomonadaceae</taxon>
        <taxon>Pseudomonas</taxon>
    </lineage>
</organism>
<dbReference type="Gene3D" id="3.90.660.10">
    <property type="match status" value="1"/>
</dbReference>
<dbReference type="Gene3D" id="3.50.50.60">
    <property type="entry name" value="FAD/NAD(P)-binding domain"/>
    <property type="match status" value="1"/>
</dbReference>
<comment type="catalytic activity">
    <reaction evidence="6">
        <text>L-tryptophan + O2 = indole-3-acetamide + CO2 + H2O</text>
        <dbReference type="Rhea" id="RHEA:16165"/>
        <dbReference type="ChEBI" id="CHEBI:15377"/>
        <dbReference type="ChEBI" id="CHEBI:15379"/>
        <dbReference type="ChEBI" id="CHEBI:16031"/>
        <dbReference type="ChEBI" id="CHEBI:16526"/>
        <dbReference type="ChEBI" id="CHEBI:57912"/>
        <dbReference type="EC" id="1.13.12.3"/>
    </reaction>
</comment>
<evidence type="ECO:0000313" key="8">
    <source>
        <dbReference type="EMBL" id="QKS85836.1"/>
    </source>
</evidence>
<dbReference type="Proteomes" id="UP000509545">
    <property type="component" value="Chromosome"/>
</dbReference>
<dbReference type="InterPro" id="IPR006311">
    <property type="entry name" value="TAT_signal"/>
</dbReference>
<comment type="similarity">
    <text evidence="2">Belongs to the tryptophan 2-monooxygenase family.</text>
</comment>